<dbReference type="KEGG" id="odi:ODI_R2018"/>
<proteinExistence type="predicted"/>
<dbReference type="OrthoDB" id="8642119at2"/>
<protein>
    <recommendedName>
        <fullName evidence="5">Pilus assembly protein</fullName>
    </recommendedName>
</protein>
<keyword evidence="1" id="KW-0812">Transmembrane</keyword>
<reference evidence="3 4" key="2">
    <citation type="submission" date="2017-08" db="EMBL/GenBank/DDBJ databases">
        <authorList>
            <person name="de Groot N.N."/>
        </authorList>
    </citation>
    <scope>NUCLEOTIDE SEQUENCE [LARGE SCALE GENOMIC DNA]</scope>
    <source>
        <strain evidence="3">Orrdi1</strain>
    </source>
</reference>
<name>A0A1C3K8D5_9BURK</name>
<reference evidence="2 4" key="1">
    <citation type="submission" date="2016-06" db="EMBL/GenBank/DDBJ databases">
        <authorList>
            <person name="Kjaerup R.B."/>
            <person name="Dalgaard T.S."/>
            <person name="Juul-Madsen H.R."/>
        </authorList>
    </citation>
    <scope>NUCLEOTIDE SEQUENCE [LARGE SCALE GENOMIC DNA]</scope>
    <source>
        <strain evidence="2">Orrdi1</strain>
    </source>
</reference>
<dbReference type="AlphaFoldDB" id="A0A1C3K8D5"/>
<accession>A0A1C3K8D5</accession>
<feature type="transmembrane region" description="Helical" evidence="1">
    <location>
        <begin position="12"/>
        <end position="32"/>
    </location>
</feature>
<evidence type="ECO:0000313" key="2">
    <source>
        <dbReference type="EMBL" id="SBT27770.1"/>
    </source>
</evidence>
<gene>
    <name evidence="2" type="ORF">ODI_02062</name>
    <name evidence="3" type="ORF">ODI_R2018</name>
</gene>
<sequence length="229" mass="23996">MSGHALRQEGQALAEGLAMLPLLALLWVGVTWTGQGLRAGSVAQDASRHLAFLAAARQDTQRPAAVAVDASSWQGAALVTQAAASRLAPLGNGAQAGGDHPHARRLREEWQAADAGLLRSAATATFQPLLGARGGFLPQAATTLRRETWLLTGAAHSGSDALAQARIADSALGWGFAANLTAQQGRRVADVMRRVDRPWGRPQPDFDWLQPWRGAVPQAVLRRGGGSGG</sequence>
<evidence type="ECO:0000313" key="4">
    <source>
        <dbReference type="Proteomes" id="UP000078558"/>
    </source>
</evidence>
<evidence type="ECO:0000313" key="3">
    <source>
        <dbReference type="EMBL" id="SOE49354.1"/>
    </source>
</evidence>
<keyword evidence="1" id="KW-0472">Membrane</keyword>
<keyword evidence="4" id="KW-1185">Reference proteome</keyword>
<evidence type="ECO:0000256" key="1">
    <source>
        <dbReference type="SAM" id="Phobius"/>
    </source>
</evidence>
<dbReference type="EMBL" id="FLRC01000056">
    <property type="protein sequence ID" value="SBT27770.1"/>
    <property type="molecule type" value="Genomic_DNA"/>
</dbReference>
<dbReference type="RefSeq" id="WP_067759924.1">
    <property type="nucleotide sequence ID" value="NZ_LT907988.1"/>
</dbReference>
<keyword evidence="1" id="KW-1133">Transmembrane helix</keyword>
<evidence type="ECO:0008006" key="5">
    <source>
        <dbReference type="Google" id="ProtNLM"/>
    </source>
</evidence>
<dbReference type="EMBL" id="LT907988">
    <property type="protein sequence ID" value="SOE49354.1"/>
    <property type="molecule type" value="Genomic_DNA"/>
</dbReference>
<dbReference type="Proteomes" id="UP000078558">
    <property type="component" value="Chromosome I"/>
</dbReference>
<organism evidence="2 4">
    <name type="scientific">Orrella dioscoreae</name>
    <dbReference type="NCBI Taxonomy" id="1851544"/>
    <lineage>
        <taxon>Bacteria</taxon>
        <taxon>Pseudomonadati</taxon>
        <taxon>Pseudomonadota</taxon>
        <taxon>Betaproteobacteria</taxon>
        <taxon>Burkholderiales</taxon>
        <taxon>Alcaligenaceae</taxon>
        <taxon>Orrella</taxon>
    </lineage>
</organism>
<dbReference type="STRING" id="1851544.ODI_02062"/>